<dbReference type="AlphaFoldDB" id="A0A6B0RYI1"/>
<keyword evidence="2" id="KW-1185">Reference proteome</keyword>
<dbReference type="Proteomes" id="UP000322234">
    <property type="component" value="Unassembled WGS sequence"/>
</dbReference>
<name>A0A6B0RYI1_9CETA</name>
<organism evidence="1 2">
    <name type="scientific">Bos mutus</name>
    <name type="common">wild yak</name>
    <dbReference type="NCBI Taxonomy" id="72004"/>
    <lineage>
        <taxon>Eukaryota</taxon>
        <taxon>Metazoa</taxon>
        <taxon>Chordata</taxon>
        <taxon>Craniata</taxon>
        <taxon>Vertebrata</taxon>
        <taxon>Euteleostomi</taxon>
        <taxon>Mammalia</taxon>
        <taxon>Eutheria</taxon>
        <taxon>Laurasiatheria</taxon>
        <taxon>Artiodactyla</taxon>
        <taxon>Ruminantia</taxon>
        <taxon>Pecora</taxon>
        <taxon>Bovidae</taxon>
        <taxon>Bovinae</taxon>
        <taxon>Bos</taxon>
    </lineage>
</organism>
<reference evidence="1" key="1">
    <citation type="submission" date="2019-10" db="EMBL/GenBank/DDBJ databases">
        <title>The sequence and de novo assembly of the wild yak genome.</title>
        <authorList>
            <person name="Liu Y."/>
        </authorList>
    </citation>
    <scope>NUCLEOTIDE SEQUENCE [LARGE SCALE GENOMIC DNA]</scope>
    <source>
        <strain evidence="1">WY2019</strain>
    </source>
</reference>
<evidence type="ECO:0000313" key="2">
    <source>
        <dbReference type="Proteomes" id="UP000322234"/>
    </source>
</evidence>
<evidence type="ECO:0000313" key="1">
    <source>
        <dbReference type="EMBL" id="MXQ95228.1"/>
    </source>
</evidence>
<accession>A0A6B0RYI1</accession>
<comment type="caution">
    <text evidence="1">The sequence shown here is derived from an EMBL/GenBank/DDBJ whole genome shotgun (WGS) entry which is preliminary data.</text>
</comment>
<proteinExistence type="predicted"/>
<gene>
    <name evidence="1" type="ORF">E5288_WYG006113</name>
</gene>
<protein>
    <submittedName>
        <fullName evidence="1">Uncharacterized protein</fullName>
    </submittedName>
</protein>
<dbReference type="EMBL" id="VBQZ03000129">
    <property type="protein sequence ID" value="MXQ95228.1"/>
    <property type="molecule type" value="Genomic_DNA"/>
</dbReference>
<sequence>MDQLSVKRGPEGLFTGRGLSAETALALPALAFGGELSAASVGTAVPDCTQTNSVNDPFPVNPQTVVKKVARASPKPFCSLAQLSKSGAVEWDTHPPKRPDRALAGEGSRQKRALARAETQGFAASPSQAILRLGCLNPGRNWPGAVACSGFKGFMLPLKEKLELSQLES</sequence>